<proteinExistence type="predicted"/>
<sequence>MELCTLGQHVPFGSTNDLPSSDKELKRESISVKCTKPENVLNINDVMCCTHKNSNGPNSFRPKQKRPAESSILPATLILDKKQEKSNIVNKKSKKGSTPKAETNNKNPAKHAFAGLAIDEPEIVATDKTAQVADLSLKIKPVMLMYNKNLVLLQKN</sequence>
<protein>
    <submittedName>
        <fullName evidence="2">Uncharacterized protein</fullName>
    </submittedName>
</protein>
<dbReference type="Proteomes" id="UP000886998">
    <property type="component" value="Unassembled WGS sequence"/>
</dbReference>
<evidence type="ECO:0000313" key="3">
    <source>
        <dbReference type="Proteomes" id="UP000886998"/>
    </source>
</evidence>
<name>A0A8X7BZN3_9ARAC</name>
<gene>
    <name evidence="2" type="ORF">TNIN_104761</name>
</gene>
<organism evidence="2 3">
    <name type="scientific">Trichonephila inaurata madagascariensis</name>
    <dbReference type="NCBI Taxonomy" id="2747483"/>
    <lineage>
        <taxon>Eukaryota</taxon>
        <taxon>Metazoa</taxon>
        <taxon>Ecdysozoa</taxon>
        <taxon>Arthropoda</taxon>
        <taxon>Chelicerata</taxon>
        <taxon>Arachnida</taxon>
        <taxon>Araneae</taxon>
        <taxon>Araneomorphae</taxon>
        <taxon>Entelegynae</taxon>
        <taxon>Araneoidea</taxon>
        <taxon>Nephilidae</taxon>
        <taxon>Trichonephila</taxon>
        <taxon>Trichonephila inaurata</taxon>
    </lineage>
</organism>
<accession>A0A8X7BZN3</accession>
<comment type="caution">
    <text evidence="2">The sequence shown here is derived from an EMBL/GenBank/DDBJ whole genome shotgun (WGS) entry which is preliminary data.</text>
</comment>
<keyword evidence="3" id="KW-1185">Reference proteome</keyword>
<dbReference type="AlphaFoldDB" id="A0A8X7BZN3"/>
<reference evidence="2" key="1">
    <citation type="submission" date="2020-08" db="EMBL/GenBank/DDBJ databases">
        <title>Multicomponent nature underlies the extraordinary mechanical properties of spider dragline silk.</title>
        <authorList>
            <person name="Kono N."/>
            <person name="Nakamura H."/>
            <person name="Mori M."/>
            <person name="Yoshida Y."/>
            <person name="Ohtoshi R."/>
            <person name="Malay A.D."/>
            <person name="Moran D.A.P."/>
            <person name="Tomita M."/>
            <person name="Numata K."/>
            <person name="Arakawa K."/>
        </authorList>
    </citation>
    <scope>NUCLEOTIDE SEQUENCE</scope>
</reference>
<dbReference type="EMBL" id="BMAV01006050">
    <property type="protein sequence ID" value="GFY47659.1"/>
    <property type="molecule type" value="Genomic_DNA"/>
</dbReference>
<feature type="region of interest" description="Disordered" evidence="1">
    <location>
        <begin position="53"/>
        <end position="107"/>
    </location>
</feature>
<evidence type="ECO:0000313" key="2">
    <source>
        <dbReference type="EMBL" id="GFY47659.1"/>
    </source>
</evidence>
<evidence type="ECO:0000256" key="1">
    <source>
        <dbReference type="SAM" id="MobiDB-lite"/>
    </source>
</evidence>